<dbReference type="Pfam" id="PF01497">
    <property type="entry name" value="Peripla_BP_2"/>
    <property type="match status" value="1"/>
</dbReference>
<accession>A0A059G6U9</accession>
<reference evidence="3 4" key="1">
    <citation type="journal article" date="2014" name="Antonie Van Leeuwenhoek">
        <title>Hyphomonas beringensis sp. nov. and Hyphomonas chukchiensis sp. nov., isolated from surface seawater of the Bering Sea and Chukchi Sea.</title>
        <authorList>
            <person name="Li C."/>
            <person name="Lai Q."/>
            <person name="Li G."/>
            <person name="Dong C."/>
            <person name="Wang J."/>
            <person name="Liao Y."/>
            <person name="Shao Z."/>
        </authorList>
    </citation>
    <scope>NUCLEOTIDE SEQUENCE [LARGE SCALE GENOMIC DNA]</scope>
    <source>
        <strain evidence="3 4">SCH89</strain>
    </source>
</reference>
<name>A0A059G6U9_9PROT</name>
<dbReference type="AlphaFoldDB" id="A0A059G6U9"/>
<dbReference type="PROSITE" id="PS51257">
    <property type="entry name" value="PROKAR_LIPOPROTEIN"/>
    <property type="match status" value="1"/>
</dbReference>
<comment type="caution">
    <text evidence="3">The sequence shown here is derived from an EMBL/GenBank/DDBJ whole genome shotgun (WGS) entry which is preliminary data.</text>
</comment>
<dbReference type="Proteomes" id="UP000024942">
    <property type="component" value="Unassembled WGS sequence"/>
</dbReference>
<dbReference type="SUPFAM" id="SSF53807">
    <property type="entry name" value="Helical backbone' metal receptor"/>
    <property type="match status" value="1"/>
</dbReference>
<keyword evidence="1" id="KW-0732">Signal</keyword>
<evidence type="ECO:0000313" key="3">
    <source>
        <dbReference type="EMBL" id="KDA02567.1"/>
    </source>
</evidence>
<feature type="signal peptide" evidence="1">
    <location>
        <begin position="1"/>
        <end position="24"/>
    </location>
</feature>
<dbReference type="PANTHER" id="PTHR30535:SF34">
    <property type="entry name" value="MOLYBDATE-BINDING PROTEIN MOLA"/>
    <property type="match status" value="1"/>
</dbReference>
<dbReference type="eggNOG" id="COG0614">
    <property type="taxonomic scope" value="Bacteria"/>
</dbReference>
<dbReference type="PANTHER" id="PTHR30535">
    <property type="entry name" value="VITAMIN B12-BINDING PROTEIN"/>
    <property type="match status" value="1"/>
</dbReference>
<evidence type="ECO:0000256" key="1">
    <source>
        <dbReference type="SAM" id="SignalP"/>
    </source>
</evidence>
<dbReference type="InterPro" id="IPR050902">
    <property type="entry name" value="ABC_Transporter_SBP"/>
</dbReference>
<dbReference type="PATRIC" id="fig|1280953.3.peg.2043"/>
<protein>
    <submittedName>
        <fullName evidence="3">Putative iron ABC transporter periplasmic iron-binding protein</fullName>
    </submittedName>
</protein>
<evidence type="ECO:0000259" key="2">
    <source>
        <dbReference type="PROSITE" id="PS50983"/>
    </source>
</evidence>
<dbReference type="EMBL" id="ARYL01000013">
    <property type="protein sequence ID" value="KDA02567.1"/>
    <property type="molecule type" value="Genomic_DNA"/>
</dbReference>
<dbReference type="Gene3D" id="3.40.50.1980">
    <property type="entry name" value="Nitrogenase molybdenum iron protein domain"/>
    <property type="match status" value="2"/>
</dbReference>
<dbReference type="PROSITE" id="PS50983">
    <property type="entry name" value="FE_B12_PBP"/>
    <property type="match status" value="1"/>
</dbReference>
<gene>
    <name evidence="3" type="ORF">HOC_10114</name>
</gene>
<evidence type="ECO:0000313" key="4">
    <source>
        <dbReference type="Proteomes" id="UP000024942"/>
    </source>
</evidence>
<sequence>MSRLTILFLAGLLAACGGPPTPPAADTARPVRIVSLDYCADQYVLEFADRDRILAISPNADKDFSYMRDAAQGIRTVRPIAEDVILLKPDLVVRSYGGGPDATQFFERAGIPVLDVGWAGDLPGVLANVQRIADGLGEHDRGAALVTETQARLDHLAQRSSGKSALYMTPAGVTSGPGSLVHEMILAAGLENFQQQPGWRSLPLERLAYEAPDVIAAAFFGARTNHPDAWSPMNHPVARAQLADHPVVSLEGAWTSCNGWFLIDAIEALAEGSEK</sequence>
<feature type="chain" id="PRO_5001573047" evidence="1">
    <location>
        <begin position="25"/>
        <end position="275"/>
    </location>
</feature>
<dbReference type="OrthoDB" id="1632039at2"/>
<dbReference type="STRING" id="1280953.HOC_10114"/>
<dbReference type="InterPro" id="IPR002491">
    <property type="entry name" value="ABC_transptr_periplasmic_BD"/>
</dbReference>
<keyword evidence="4" id="KW-1185">Reference proteome</keyword>
<proteinExistence type="predicted"/>
<feature type="domain" description="Fe/B12 periplasmic-binding" evidence="2">
    <location>
        <begin position="32"/>
        <end position="275"/>
    </location>
</feature>
<organism evidence="3 4">
    <name type="scientific">Hyphomonas oceanitis SCH89</name>
    <dbReference type="NCBI Taxonomy" id="1280953"/>
    <lineage>
        <taxon>Bacteria</taxon>
        <taxon>Pseudomonadati</taxon>
        <taxon>Pseudomonadota</taxon>
        <taxon>Alphaproteobacteria</taxon>
        <taxon>Hyphomonadales</taxon>
        <taxon>Hyphomonadaceae</taxon>
        <taxon>Hyphomonas</taxon>
    </lineage>
</organism>
<dbReference type="RefSeq" id="WP_035538079.1">
    <property type="nucleotide sequence ID" value="NZ_ARYL01000013.1"/>
</dbReference>